<reference evidence="6" key="1">
    <citation type="journal article" date="2021" name="PeerJ">
        <title>Extensive microbial diversity within the chicken gut microbiome revealed by metagenomics and culture.</title>
        <authorList>
            <person name="Gilroy R."/>
            <person name="Ravi A."/>
            <person name="Getino M."/>
            <person name="Pursley I."/>
            <person name="Horton D.L."/>
            <person name="Alikhan N.F."/>
            <person name="Baker D."/>
            <person name="Gharbi K."/>
            <person name="Hall N."/>
            <person name="Watson M."/>
            <person name="Adriaenssens E.M."/>
            <person name="Foster-Nyarko E."/>
            <person name="Jarju S."/>
            <person name="Secka A."/>
            <person name="Antonio M."/>
            <person name="Oren A."/>
            <person name="Chaudhuri R.R."/>
            <person name="La Ragione R."/>
            <person name="Hildebrand F."/>
            <person name="Pallen M.J."/>
        </authorList>
    </citation>
    <scope>NUCLEOTIDE SEQUENCE</scope>
    <source>
        <strain evidence="6">ChiGjej2B2-19336</strain>
    </source>
</reference>
<keyword evidence="4 5" id="KW-0472">Membrane</keyword>
<feature type="transmembrane region" description="Helical" evidence="5">
    <location>
        <begin position="13"/>
        <end position="30"/>
    </location>
</feature>
<feature type="transmembrane region" description="Helical" evidence="5">
    <location>
        <begin position="220"/>
        <end position="241"/>
    </location>
</feature>
<dbReference type="GO" id="GO:1905039">
    <property type="term" value="P:carboxylic acid transmembrane transport"/>
    <property type="evidence" value="ECO:0007669"/>
    <property type="project" value="UniProtKB-ARBA"/>
</dbReference>
<keyword evidence="2 5" id="KW-0812">Transmembrane</keyword>
<feature type="transmembrane region" description="Helical" evidence="5">
    <location>
        <begin position="326"/>
        <end position="345"/>
    </location>
</feature>
<organism evidence="6 7">
    <name type="scientific">Mailhella massiliensis</name>
    <dbReference type="NCBI Taxonomy" id="1903261"/>
    <lineage>
        <taxon>Bacteria</taxon>
        <taxon>Pseudomonadati</taxon>
        <taxon>Thermodesulfobacteriota</taxon>
        <taxon>Desulfovibrionia</taxon>
        <taxon>Desulfovibrionales</taxon>
        <taxon>Desulfovibrionaceae</taxon>
        <taxon>Mailhella</taxon>
    </lineage>
</organism>
<dbReference type="AlphaFoldDB" id="A0A921AXX9"/>
<accession>A0A921AXX9</accession>
<proteinExistence type="predicted"/>
<feature type="transmembrane region" description="Helical" evidence="5">
    <location>
        <begin position="445"/>
        <end position="465"/>
    </location>
</feature>
<name>A0A921AXX9_9BACT</name>
<dbReference type="GO" id="GO:0005886">
    <property type="term" value="C:plasma membrane"/>
    <property type="evidence" value="ECO:0007669"/>
    <property type="project" value="TreeGrafter"/>
</dbReference>
<protein>
    <submittedName>
        <fullName evidence="6">Anion permease</fullName>
    </submittedName>
</protein>
<feature type="transmembrane region" description="Helical" evidence="5">
    <location>
        <begin position="365"/>
        <end position="389"/>
    </location>
</feature>
<evidence type="ECO:0000256" key="5">
    <source>
        <dbReference type="SAM" id="Phobius"/>
    </source>
</evidence>
<evidence type="ECO:0000256" key="1">
    <source>
        <dbReference type="ARBA" id="ARBA00004141"/>
    </source>
</evidence>
<feature type="transmembrane region" description="Helical" evidence="5">
    <location>
        <begin position="297"/>
        <end position="314"/>
    </location>
</feature>
<comment type="caution">
    <text evidence="6">The sequence shown here is derived from an EMBL/GenBank/DDBJ whole genome shotgun (WGS) entry which is preliminary data.</text>
</comment>
<dbReference type="Pfam" id="PF00939">
    <property type="entry name" value="Na_sulph_symp"/>
    <property type="match status" value="1"/>
</dbReference>
<sequence length="471" mass="50905">MSTVSAGFSRSDAIKWAASILVPVLVYFCIPVSEGMNPKIPLFLAITVWAVMSWALETMPSSVSAIIMVFLYSVFVTKPGVVFSSFGTFLPWIAFAGLIIADVLHRTGAAKRIAIKIMLWTGSSYACAMLGFLLAGFVLSSIMPASQGRLIIFTALGMGMVDALGVDPKSRMSSSIIMAGLFATAATSPAFMTSMLLQLVGANAAAVASGQEPVNYGQWMYHQAFGCVVYAAIAYALIFMIRGKERLRDRGQMRQMLTERLAAMGSVSRDEVKGLGVLVIAMAGFLLAPMAKLDGGFVFALLAMVYFLPGVNLMTAADLRRLDMPFVIFLTACISIGIVAQNIGIDKALAGILLPLLEGQGETMALISSYFTGVAVNFILTPMAAMSALCQPMAQLAVDLGVSPQAMLYTFSYGLDQYIFPYEIGFFLYIFMTGYITLRHVIPALALRMFIIMPIFVVAVLMPYWKLIDVL</sequence>
<keyword evidence="3 5" id="KW-1133">Transmembrane helix</keyword>
<dbReference type="EMBL" id="DYZA01000200">
    <property type="protein sequence ID" value="HJD97930.1"/>
    <property type="molecule type" value="Genomic_DNA"/>
</dbReference>
<feature type="transmembrane region" description="Helical" evidence="5">
    <location>
        <begin position="117"/>
        <end position="142"/>
    </location>
</feature>
<dbReference type="PANTHER" id="PTHR10283:SF82">
    <property type="entry name" value="SOLUTE CARRIER FAMILY 13 MEMBER 2"/>
    <property type="match status" value="1"/>
</dbReference>
<dbReference type="GO" id="GO:0008514">
    <property type="term" value="F:organic anion transmembrane transporter activity"/>
    <property type="evidence" value="ECO:0007669"/>
    <property type="project" value="UniProtKB-ARBA"/>
</dbReference>
<dbReference type="RefSeq" id="WP_304123102.1">
    <property type="nucleotide sequence ID" value="NZ_DYZA01000200.1"/>
</dbReference>
<evidence type="ECO:0000256" key="2">
    <source>
        <dbReference type="ARBA" id="ARBA00022692"/>
    </source>
</evidence>
<gene>
    <name evidence="6" type="ORF">K8W16_09840</name>
</gene>
<evidence type="ECO:0000256" key="4">
    <source>
        <dbReference type="ARBA" id="ARBA00023136"/>
    </source>
</evidence>
<reference evidence="6" key="2">
    <citation type="submission" date="2021-09" db="EMBL/GenBank/DDBJ databases">
        <authorList>
            <person name="Gilroy R."/>
        </authorList>
    </citation>
    <scope>NUCLEOTIDE SEQUENCE</scope>
    <source>
        <strain evidence="6">ChiGjej2B2-19336</strain>
    </source>
</reference>
<dbReference type="Proteomes" id="UP000698963">
    <property type="component" value="Unassembled WGS sequence"/>
</dbReference>
<comment type="subcellular location">
    <subcellularLocation>
        <location evidence="1">Membrane</location>
        <topology evidence="1">Multi-pass membrane protein</topology>
    </subcellularLocation>
</comment>
<feature type="transmembrane region" description="Helical" evidence="5">
    <location>
        <begin position="274"/>
        <end position="291"/>
    </location>
</feature>
<evidence type="ECO:0000313" key="6">
    <source>
        <dbReference type="EMBL" id="HJD97930.1"/>
    </source>
</evidence>
<evidence type="ECO:0000313" key="7">
    <source>
        <dbReference type="Proteomes" id="UP000698963"/>
    </source>
</evidence>
<evidence type="ECO:0000256" key="3">
    <source>
        <dbReference type="ARBA" id="ARBA00022989"/>
    </source>
</evidence>
<feature type="transmembrane region" description="Helical" evidence="5">
    <location>
        <begin position="42"/>
        <end position="75"/>
    </location>
</feature>
<feature type="transmembrane region" description="Helical" evidence="5">
    <location>
        <begin position="178"/>
        <end position="200"/>
    </location>
</feature>
<dbReference type="PANTHER" id="PTHR10283">
    <property type="entry name" value="SOLUTE CARRIER FAMILY 13 MEMBER"/>
    <property type="match status" value="1"/>
</dbReference>
<feature type="transmembrane region" description="Helical" evidence="5">
    <location>
        <begin position="81"/>
        <end position="105"/>
    </location>
</feature>
<dbReference type="InterPro" id="IPR001898">
    <property type="entry name" value="SLC13A/DASS"/>
</dbReference>
<feature type="transmembrane region" description="Helical" evidence="5">
    <location>
        <begin position="419"/>
        <end position="438"/>
    </location>
</feature>